<organism evidence="8 9">
    <name type="scientific">Autumnicola tepida</name>
    <dbReference type="NCBI Taxonomy" id="3075595"/>
    <lineage>
        <taxon>Bacteria</taxon>
        <taxon>Pseudomonadati</taxon>
        <taxon>Bacteroidota</taxon>
        <taxon>Flavobacteriia</taxon>
        <taxon>Flavobacteriales</taxon>
        <taxon>Flavobacteriaceae</taxon>
        <taxon>Autumnicola</taxon>
    </lineage>
</organism>
<reference evidence="8 9" key="1">
    <citation type="submission" date="2023-09" db="EMBL/GenBank/DDBJ databases">
        <authorList>
            <person name="Rey-Velasco X."/>
        </authorList>
    </citation>
    <scope>NUCLEOTIDE SEQUENCE [LARGE SCALE GENOMIC DNA]</scope>
    <source>
        <strain evidence="8 9">F363</strain>
    </source>
</reference>
<evidence type="ECO:0000256" key="4">
    <source>
        <dbReference type="ARBA" id="ARBA00022692"/>
    </source>
</evidence>
<keyword evidence="5 7" id="KW-1133">Transmembrane helix</keyword>
<feature type="transmembrane region" description="Helical" evidence="7">
    <location>
        <begin position="232"/>
        <end position="250"/>
    </location>
</feature>
<feature type="transmembrane region" description="Helical" evidence="7">
    <location>
        <begin position="118"/>
        <end position="136"/>
    </location>
</feature>
<feature type="transmembrane region" description="Helical" evidence="7">
    <location>
        <begin position="62"/>
        <end position="82"/>
    </location>
</feature>
<evidence type="ECO:0000313" key="9">
    <source>
        <dbReference type="Proteomes" id="UP001262889"/>
    </source>
</evidence>
<keyword evidence="8" id="KW-0012">Acyltransferase</keyword>
<dbReference type="EC" id="2.7.8.-" evidence="8"/>
<gene>
    <name evidence="8" type="ORF">RM553_05525</name>
</gene>
<dbReference type="PROSITE" id="PS01348">
    <property type="entry name" value="MRAY_2"/>
    <property type="match status" value="1"/>
</dbReference>
<dbReference type="PANTHER" id="PTHR22926">
    <property type="entry name" value="PHOSPHO-N-ACETYLMURAMOYL-PENTAPEPTIDE-TRANSFERASE"/>
    <property type="match status" value="1"/>
</dbReference>
<keyword evidence="6 7" id="KW-0472">Membrane</keyword>
<feature type="transmembrane region" description="Helical" evidence="7">
    <location>
        <begin position="88"/>
        <end position="106"/>
    </location>
</feature>
<evidence type="ECO:0000256" key="3">
    <source>
        <dbReference type="ARBA" id="ARBA00022679"/>
    </source>
</evidence>
<feature type="transmembrane region" description="Helical" evidence="7">
    <location>
        <begin position="343"/>
        <end position="363"/>
    </location>
</feature>
<dbReference type="InterPro" id="IPR018480">
    <property type="entry name" value="PNAcMuramoyl-5peptid_Trfase_CS"/>
</dbReference>
<evidence type="ECO:0000256" key="5">
    <source>
        <dbReference type="ARBA" id="ARBA00022989"/>
    </source>
</evidence>
<protein>
    <submittedName>
        <fullName evidence="8">MraY family glycosyltransferase</fullName>
        <ecNumber evidence="8">2.7.8.-</ecNumber>
    </submittedName>
</protein>
<feature type="transmembrane region" description="Helical" evidence="7">
    <location>
        <begin position="177"/>
        <end position="196"/>
    </location>
</feature>
<dbReference type="Proteomes" id="UP001262889">
    <property type="component" value="Unassembled WGS sequence"/>
</dbReference>
<feature type="transmembrane region" description="Helical" evidence="7">
    <location>
        <begin position="318"/>
        <end position="337"/>
    </location>
</feature>
<comment type="caution">
    <text evidence="8">The sequence shown here is derived from an EMBL/GenBank/DDBJ whole genome shotgun (WGS) entry which is preliminary data.</text>
</comment>
<dbReference type="InterPro" id="IPR000715">
    <property type="entry name" value="Glycosyl_transferase_4"/>
</dbReference>
<dbReference type="RefSeq" id="WP_311533961.1">
    <property type="nucleotide sequence ID" value="NZ_JAVRHQ010000004.1"/>
</dbReference>
<sequence>MNILDQKVLLELFRGYTLFFTFGTFLLAFCLTWYFIPKVLWVTKEKQLVKEINHRSSHRIEVPSFGGVAFFLVLILIISILQSLRTSYTGNHLIIGLTFLFMAGLKDDLVISTARLKFISQVFAAGFIIFSPELLLNDLHGFLGIHEIPLWLGYGLKLLIVIALINAYNLIDGIDGLAGIAGIVICSSFAVIFHLIGEPYFVLLSVTVVGVLAGFLRYNFSRGHRKIFMGDGGSLTIGFLIAFLSLKILVRNESPLLLDEGFMPENRVLFVLAILFLPVYDTLRVIILRLLDGKSPFEADRNHLHHVLLDNKLSHKQASLVLGAINILIIVAFIFLSKIFESLSLSFIMLLIFLGIAVIFEILKKNRKLKVIVSKRNRDGIRVQLRGLIRNTNFFS</sequence>
<accession>A0ABU3C7G9</accession>
<dbReference type="Pfam" id="PF00953">
    <property type="entry name" value="Glycos_transf_4"/>
    <property type="match status" value="1"/>
</dbReference>
<dbReference type="EMBL" id="JAVRHQ010000004">
    <property type="protein sequence ID" value="MDT0642289.1"/>
    <property type="molecule type" value="Genomic_DNA"/>
</dbReference>
<keyword evidence="4 7" id="KW-0812">Transmembrane</keyword>
<comment type="subcellular location">
    <subcellularLocation>
        <location evidence="1">Cell membrane</location>
        <topology evidence="1">Multi-pass membrane protein</topology>
    </subcellularLocation>
</comment>
<evidence type="ECO:0000256" key="6">
    <source>
        <dbReference type="ARBA" id="ARBA00023136"/>
    </source>
</evidence>
<evidence type="ECO:0000256" key="7">
    <source>
        <dbReference type="SAM" id="Phobius"/>
    </source>
</evidence>
<dbReference type="GO" id="GO:0016746">
    <property type="term" value="F:acyltransferase activity"/>
    <property type="evidence" value="ECO:0007669"/>
    <property type="project" value="UniProtKB-KW"/>
</dbReference>
<name>A0ABU3C7G9_9FLAO</name>
<evidence type="ECO:0000256" key="2">
    <source>
        <dbReference type="ARBA" id="ARBA00022475"/>
    </source>
</evidence>
<feature type="transmembrane region" description="Helical" evidence="7">
    <location>
        <begin position="148"/>
        <end position="170"/>
    </location>
</feature>
<dbReference type="PANTHER" id="PTHR22926:SF3">
    <property type="entry name" value="UNDECAPRENYL-PHOSPHATE ALPHA-N-ACETYLGLUCOSAMINYL 1-PHOSPHATE TRANSFERASE"/>
    <property type="match status" value="1"/>
</dbReference>
<dbReference type="CDD" id="cd06853">
    <property type="entry name" value="GT_WecA_like"/>
    <property type="match status" value="1"/>
</dbReference>
<evidence type="ECO:0000256" key="1">
    <source>
        <dbReference type="ARBA" id="ARBA00004651"/>
    </source>
</evidence>
<keyword evidence="9" id="KW-1185">Reference proteome</keyword>
<feature type="transmembrane region" description="Helical" evidence="7">
    <location>
        <begin position="16"/>
        <end position="41"/>
    </location>
</feature>
<proteinExistence type="predicted"/>
<feature type="transmembrane region" description="Helical" evidence="7">
    <location>
        <begin position="202"/>
        <end position="220"/>
    </location>
</feature>
<evidence type="ECO:0000313" key="8">
    <source>
        <dbReference type="EMBL" id="MDT0642289.1"/>
    </source>
</evidence>
<feature type="transmembrane region" description="Helical" evidence="7">
    <location>
        <begin position="270"/>
        <end position="291"/>
    </location>
</feature>
<keyword evidence="2" id="KW-1003">Cell membrane</keyword>
<keyword evidence="3 8" id="KW-0808">Transferase</keyword>